<dbReference type="AlphaFoldDB" id="A0A1C1CJD2"/>
<dbReference type="EMBL" id="LGRB01000012">
    <property type="protein sequence ID" value="OCT48618.1"/>
    <property type="molecule type" value="Genomic_DNA"/>
</dbReference>
<evidence type="ECO:0000313" key="2">
    <source>
        <dbReference type="Proteomes" id="UP000094526"/>
    </source>
</evidence>
<name>A0A1C1CJD2_9EURO</name>
<organism evidence="1 2">
    <name type="scientific">Cladophialophora carrionii</name>
    <dbReference type="NCBI Taxonomy" id="86049"/>
    <lineage>
        <taxon>Eukaryota</taxon>
        <taxon>Fungi</taxon>
        <taxon>Dikarya</taxon>
        <taxon>Ascomycota</taxon>
        <taxon>Pezizomycotina</taxon>
        <taxon>Eurotiomycetes</taxon>
        <taxon>Chaetothyriomycetidae</taxon>
        <taxon>Chaetothyriales</taxon>
        <taxon>Herpotrichiellaceae</taxon>
        <taxon>Cladophialophora</taxon>
    </lineage>
</organism>
<comment type="caution">
    <text evidence="1">The sequence shown here is derived from an EMBL/GenBank/DDBJ whole genome shotgun (WGS) entry which is preliminary data.</text>
</comment>
<proteinExistence type="predicted"/>
<gene>
    <name evidence="1" type="ORF">CLCR_04400</name>
</gene>
<evidence type="ECO:0008006" key="3">
    <source>
        <dbReference type="Google" id="ProtNLM"/>
    </source>
</evidence>
<keyword evidence="2" id="KW-1185">Reference proteome</keyword>
<accession>A0A1C1CJD2</accession>
<sequence length="136" mass="15245">MISQNLNTLSNRLDQHSNNITQRLNAIDTKVDRLSQRVDTLAQRFDSVDVRMDSDRHNNWARLQNAKITSLHANLVPLHDRNNQLIGGFPGDMTAIEALRLHELGRILQALGSDIEGRSSQEKTTALRIAVGLDVV</sequence>
<dbReference type="OrthoDB" id="4120486at2759"/>
<reference evidence="2" key="1">
    <citation type="submission" date="2015-07" db="EMBL/GenBank/DDBJ databases">
        <authorList>
            <person name="Teixeira M.M."/>
            <person name="Souza R.C."/>
            <person name="Almeida L.G."/>
            <person name="Vicente V.A."/>
            <person name="de Hoog S."/>
            <person name="Bocca A.L."/>
            <person name="de Almeida S.R."/>
            <person name="Vasconcelos A.T."/>
            <person name="Felipe M.S."/>
        </authorList>
    </citation>
    <scope>NUCLEOTIDE SEQUENCE [LARGE SCALE GENOMIC DNA]</scope>
    <source>
        <strain evidence="2">KSF</strain>
    </source>
</reference>
<dbReference type="Proteomes" id="UP000094526">
    <property type="component" value="Unassembled WGS sequence"/>
</dbReference>
<dbReference type="STRING" id="86049.A0A1C1CJD2"/>
<protein>
    <recommendedName>
        <fullName evidence="3">t-SNARE coiled-coil homology domain-containing protein</fullName>
    </recommendedName>
</protein>
<evidence type="ECO:0000313" key="1">
    <source>
        <dbReference type="EMBL" id="OCT48618.1"/>
    </source>
</evidence>
<dbReference type="VEuPathDB" id="FungiDB:CLCR_04400"/>
<dbReference type="Gene3D" id="3.90.20.10">
    <property type="match status" value="1"/>
</dbReference>